<protein>
    <submittedName>
        <fullName evidence="3">Uncharacterized protein</fullName>
    </submittedName>
</protein>
<proteinExistence type="predicted"/>
<sequence length="243" mass="26512">MFGKSSDNGDLERPTSSAAHSTNETNHSRRHKPLPESAAIASSSHSKAPPSVKRKDTFKSLGRSDTLSSKPPLVRVPSVQTRYMEMLLHLDSIPRIHNIAASLFTWIILAGFLVVPGTFNTFKDSDEFQSASEKSAIINSISNVPLLPVTLNSVAGLITTVVNVYTAQKHVWSITAKITAIVIGSCVGIGGFLFLTYNFWALRNVRKSHDSALGLDQEHEDETLVEKVKRKAHEPPLQSGSVV</sequence>
<keyword evidence="2" id="KW-0812">Transmembrane</keyword>
<feature type="transmembrane region" description="Helical" evidence="2">
    <location>
        <begin position="96"/>
        <end position="115"/>
    </location>
</feature>
<evidence type="ECO:0000256" key="2">
    <source>
        <dbReference type="SAM" id="Phobius"/>
    </source>
</evidence>
<keyword evidence="2" id="KW-1133">Transmembrane helix</keyword>
<dbReference type="Proteomes" id="UP000288859">
    <property type="component" value="Unassembled WGS sequence"/>
</dbReference>
<feature type="transmembrane region" description="Helical" evidence="2">
    <location>
        <begin position="146"/>
        <end position="166"/>
    </location>
</feature>
<dbReference type="OrthoDB" id="3254104at2759"/>
<feature type="transmembrane region" description="Helical" evidence="2">
    <location>
        <begin position="178"/>
        <end position="200"/>
    </location>
</feature>
<evidence type="ECO:0000313" key="3">
    <source>
        <dbReference type="EMBL" id="RVX66681.1"/>
    </source>
</evidence>
<comment type="caution">
    <text evidence="3">The sequence shown here is derived from an EMBL/GenBank/DDBJ whole genome shotgun (WGS) entry which is preliminary data.</text>
</comment>
<name>A0A438MSR6_EXOME</name>
<evidence type="ECO:0000313" key="4">
    <source>
        <dbReference type="Proteomes" id="UP000288859"/>
    </source>
</evidence>
<dbReference type="VEuPathDB" id="FungiDB:PV10_06945"/>
<keyword evidence="2" id="KW-0472">Membrane</keyword>
<evidence type="ECO:0000256" key="1">
    <source>
        <dbReference type="SAM" id="MobiDB-lite"/>
    </source>
</evidence>
<dbReference type="EMBL" id="NAJM01000057">
    <property type="protein sequence ID" value="RVX66681.1"/>
    <property type="molecule type" value="Genomic_DNA"/>
</dbReference>
<feature type="region of interest" description="Disordered" evidence="1">
    <location>
        <begin position="1"/>
        <end position="72"/>
    </location>
</feature>
<gene>
    <name evidence="3" type="ORF">B0A52_09494</name>
</gene>
<organism evidence="3 4">
    <name type="scientific">Exophiala mesophila</name>
    <name type="common">Black yeast-like fungus</name>
    <dbReference type="NCBI Taxonomy" id="212818"/>
    <lineage>
        <taxon>Eukaryota</taxon>
        <taxon>Fungi</taxon>
        <taxon>Dikarya</taxon>
        <taxon>Ascomycota</taxon>
        <taxon>Pezizomycotina</taxon>
        <taxon>Eurotiomycetes</taxon>
        <taxon>Chaetothyriomycetidae</taxon>
        <taxon>Chaetothyriales</taxon>
        <taxon>Herpotrichiellaceae</taxon>
        <taxon>Exophiala</taxon>
    </lineage>
</organism>
<dbReference type="AlphaFoldDB" id="A0A438MSR6"/>
<accession>A0A438MSR6</accession>
<reference evidence="3 4" key="1">
    <citation type="submission" date="2017-03" db="EMBL/GenBank/DDBJ databases">
        <title>Genomes of endolithic fungi from Antarctica.</title>
        <authorList>
            <person name="Coleine C."/>
            <person name="Masonjones S."/>
            <person name="Stajich J.E."/>
        </authorList>
    </citation>
    <scope>NUCLEOTIDE SEQUENCE [LARGE SCALE GENOMIC DNA]</scope>
    <source>
        <strain evidence="3 4">CCFEE 6314</strain>
    </source>
</reference>
<feature type="compositionally biased region" description="Low complexity" evidence="1">
    <location>
        <begin position="35"/>
        <end position="51"/>
    </location>
</feature>
<feature type="compositionally biased region" description="Polar residues" evidence="1">
    <location>
        <begin position="1"/>
        <end position="25"/>
    </location>
</feature>